<gene>
    <name evidence="2" type="ORF">LEMA_P008010.1</name>
</gene>
<evidence type="ECO:0000313" key="2">
    <source>
        <dbReference type="EMBL" id="CBY02014.1"/>
    </source>
</evidence>
<dbReference type="EMBL" id="FP929139">
    <property type="protein sequence ID" value="CBY02014.1"/>
    <property type="molecule type" value="Genomic_DNA"/>
</dbReference>
<accession>E5AFM5</accession>
<evidence type="ECO:0000256" key="1">
    <source>
        <dbReference type="SAM" id="MobiDB-lite"/>
    </source>
</evidence>
<proteinExistence type="predicted"/>
<dbReference type="InParanoid" id="E5AFM5"/>
<feature type="region of interest" description="Disordered" evidence="1">
    <location>
        <begin position="104"/>
        <end position="129"/>
    </location>
</feature>
<keyword evidence="3" id="KW-1185">Reference proteome</keyword>
<reference evidence="3" key="1">
    <citation type="journal article" date="2011" name="Nat. Commun.">
        <title>Effector diversification within compartments of the Leptosphaeria maculans genome affected by Repeat-Induced Point mutations.</title>
        <authorList>
            <person name="Rouxel T."/>
            <person name="Grandaubert J."/>
            <person name="Hane J.K."/>
            <person name="Hoede C."/>
            <person name="van de Wouw A.P."/>
            <person name="Couloux A."/>
            <person name="Dominguez V."/>
            <person name="Anthouard V."/>
            <person name="Bally P."/>
            <person name="Bourras S."/>
            <person name="Cozijnsen A.J."/>
            <person name="Ciuffetti L.M."/>
            <person name="Degrave A."/>
            <person name="Dilmaghani A."/>
            <person name="Duret L."/>
            <person name="Fudal I."/>
            <person name="Goodwin S.B."/>
            <person name="Gout L."/>
            <person name="Glaser N."/>
            <person name="Linglin J."/>
            <person name="Kema G.H.J."/>
            <person name="Lapalu N."/>
            <person name="Lawrence C.B."/>
            <person name="May K."/>
            <person name="Meyer M."/>
            <person name="Ollivier B."/>
            <person name="Poulain J."/>
            <person name="Schoch C.L."/>
            <person name="Simon A."/>
            <person name="Spatafora J.W."/>
            <person name="Stachowiak A."/>
            <person name="Turgeon B.G."/>
            <person name="Tyler B.M."/>
            <person name="Vincent D."/>
            <person name="Weissenbach J."/>
            <person name="Amselem J."/>
            <person name="Quesneville H."/>
            <person name="Oliver R.P."/>
            <person name="Wincker P."/>
            <person name="Balesdent M.-H."/>
            <person name="Howlett B.J."/>
        </authorList>
    </citation>
    <scope>NUCLEOTIDE SEQUENCE [LARGE SCALE GENOMIC DNA]</scope>
    <source>
        <strain evidence="3">JN3 / isolate v23.1.3 / race Av1-4-5-6-7-8</strain>
    </source>
</reference>
<evidence type="ECO:0000313" key="3">
    <source>
        <dbReference type="Proteomes" id="UP000002668"/>
    </source>
</evidence>
<feature type="compositionally biased region" description="Polar residues" evidence="1">
    <location>
        <begin position="110"/>
        <end position="122"/>
    </location>
</feature>
<dbReference type="AlphaFoldDB" id="E5AFM5"/>
<name>E5AFM5_LEPMJ</name>
<dbReference type="Proteomes" id="UP000002668">
    <property type="component" value="Genome"/>
</dbReference>
<sequence>MTWATWQLGTLLAKVEQLALRDFGKARYHTGYVPVWRHFHGPNLLPLDPRPSRLNAEQTQPLSQTSAACPMSTKVKLPRAHRGRMGRVPFDLEQHPFLKAYRQPPDHQAEQTPRASVGSDCTASEAAVDSSREATKITVIISTSGVHITTAVEKEAKVSDRGQRR</sequence>
<dbReference type="HOGENOM" id="CLU_1611075_0_0_1"/>
<dbReference type="VEuPathDB" id="FungiDB:LEMA_P008010.1"/>
<organism evidence="2 3">
    <name type="scientific">Leptosphaeria maculans (strain JN3 / isolate v23.1.3 / race Av1-4-5-6-7-8)</name>
    <name type="common">Blackleg fungus</name>
    <name type="synonym">Phoma lingam</name>
    <dbReference type="NCBI Taxonomy" id="985895"/>
    <lineage>
        <taxon>Eukaryota</taxon>
        <taxon>Fungi</taxon>
        <taxon>Dikarya</taxon>
        <taxon>Ascomycota</taxon>
        <taxon>Pezizomycotina</taxon>
        <taxon>Dothideomycetes</taxon>
        <taxon>Pleosporomycetidae</taxon>
        <taxon>Pleosporales</taxon>
        <taxon>Pleosporineae</taxon>
        <taxon>Leptosphaeriaceae</taxon>
        <taxon>Plenodomus</taxon>
        <taxon>Plenodomus lingam/Leptosphaeria maculans species complex</taxon>
    </lineage>
</organism>
<dbReference type="GeneID" id="13286230"/>
<protein>
    <submittedName>
        <fullName evidence="2">Predicted protein</fullName>
    </submittedName>
</protein>